<proteinExistence type="predicted"/>
<sequence>MQNFDVPLFAAVFECMLVVVKMSLQSSIFDVPVAQWIARWASNSKAVGSIPTRDGFFESMLKHLYKNENVR</sequence>
<organism evidence="1 2">
    <name type="scientific">Trichinella pseudospiralis</name>
    <name type="common">Parasitic roundworm</name>
    <dbReference type="NCBI Taxonomy" id="6337"/>
    <lineage>
        <taxon>Eukaryota</taxon>
        <taxon>Metazoa</taxon>
        <taxon>Ecdysozoa</taxon>
        <taxon>Nematoda</taxon>
        <taxon>Enoplea</taxon>
        <taxon>Dorylaimia</taxon>
        <taxon>Trichinellida</taxon>
        <taxon>Trichinellidae</taxon>
        <taxon>Trichinella</taxon>
    </lineage>
</organism>
<dbReference type="Proteomes" id="UP000054815">
    <property type="component" value="Unassembled WGS sequence"/>
</dbReference>
<comment type="caution">
    <text evidence="1">The sequence shown here is derived from an EMBL/GenBank/DDBJ whole genome shotgun (WGS) entry which is preliminary data.</text>
</comment>
<gene>
    <name evidence="1" type="ORF">T4E_9648</name>
</gene>
<accession>A0A0V0YKU1</accession>
<evidence type="ECO:0000313" key="2">
    <source>
        <dbReference type="Proteomes" id="UP000054815"/>
    </source>
</evidence>
<dbReference type="EMBL" id="JYDU01000007">
    <property type="protein sequence ID" value="KRY00717.1"/>
    <property type="molecule type" value="Genomic_DNA"/>
</dbReference>
<protein>
    <submittedName>
        <fullName evidence="1">Uncharacterized protein</fullName>
    </submittedName>
</protein>
<evidence type="ECO:0000313" key="1">
    <source>
        <dbReference type="EMBL" id="KRY00717.1"/>
    </source>
</evidence>
<name>A0A0V0YKU1_TRIPS</name>
<dbReference type="AlphaFoldDB" id="A0A0V0YKU1"/>
<reference evidence="1 2" key="1">
    <citation type="submission" date="2015-01" db="EMBL/GenBank/DDBJ databases">
        <title>Evolution of Trichinella species and genotypes.</title>
        <authorList>
            <person name="Korhonen P.K."/>
            <person name="Edoardo P."/>
            <person name="Giuseppe L.R."/>
            <person name="Gasser R.B."/>
        </authorList>
    </citation>
    <scope>NUCLEOTIDE SEQUENCE [LARGE SCALE GENOMIC DNA]</scope>
    <source>
        <strain evidence="1">ISS141</strain>
    </source>
</reference>